<dbReference type="InterPro" id="IPR027417">
    <property type="entry name" value="P-loop_NTPase"/>
</dbReference>
<accession>A0A1R3TPK4</accession>
<dbReference type="AlphaFoldDB" id="A0A1R3TPK4"/>
<evidence type="ECO:0000313" key="2">
    <source>
        <dbReference type="EMBL" id="SCX19497.1"/>
    </source>
</evidence>
<sequence>MTDASEIWHDDLLGRHQDAEFLYILSVNRVAENQRAGKEGAFVVNVDAQWGKGKTYFLTRMYKQVLLAKHPAVFIDAWQYDFVDDPYSMVVSALDEYLKSLENAVPKTKLTAFKEKAAVVRKNFGKILIIATKEIAKTGARKVIGEGVDQIASLAGETPTDDKDKEKTTTGEFLETLEKNLSEISEAAIDKFAKTKIDNINETKRSLENFKAGLKDVMALLESELEKTLPFFIFIDELDRCKPTYSIAMLERIKHLFDVTNVVFILATDTKQMCHSINAVYGSGFDSKQYLGRFFQRSYRLPEPSYSDFANNLLLSGGWDFQSWQVPFVTAGNTEWYVDFFALTATLFGLSLRQFEQAIDVLRDINSVRLYDNQLQILYIFPFICEFVIERELGSDAYDNVVKKLKSVHDKWGYSGTSGKKILYFDYFTALHHLASGPLHTVLENLYSKANNAAFSPANRYILRIGGDEQQQRAANRVHPETPSDLSNYTNLIVHVKRMHEQT</sequence>
<dbReference type="Proteomes" id="UP000187891">
    <property type="component" value="Unassembled WGS sequence"/>
</dbReference>
<organism evidence="2 3">
    <name type="scientific">Agrobacterium rosae</name>
    <dbReference type="NCBI Taxonomy" id="1972867"/>
    <lineage>
        <taxon>Bacteria</taxon>
        <taxon>Pseudomonadati</taxon>
        <taxon>Pseudomonadota</taxon>
        <taxon>Alphaproteobacteria</taxon>
        <taxon>Hyphomicrobiales</taxon>
        <taxon>Rhizobiaceae</taxon>
        <taxon>Rhizobium/Agrobacterium group</taxon>
        <taxon>Agrobacterium</taxon>
    </lineage>
</organism>
<dbReference type="InterPro" id="IPR011646">
    <property type="entry name" value="KAP_P-loop"/>
</dbReference>
<gene>
    <name evidence="2" type="ORF">DSM25559_1852</name>
</gene>
<dbReference type="STRING" id="1907666.DSM25559_1852"/>
<proteinExistence type="predicted"/>
<feature type="domain" description="KAP NTPase" evidence="1">
    <location>
        <begin position="41"/>
        <end position="322"/>
    </location>
</feature>
<evidence type="ECO:0000313" key="3">
    <source>
        <dbReference type="Proteomes" id="UP000187891"/>
    </source>
</evidence>
<dbReference type="SUPFAM" id="SSF52540">
    <property type="entry name" value="P-loop containing nucleoside triphosphate hydrolases"/>
    <property type="match status" value="1"/>
</dbReference>
<protein>
    <submittedName>
        <fullName evidence="2">Putative P-loop ATPase</fullName>
    </submittedName>
</protein>
<dbReference type="Gene3D" id="3.40.50.300">
    <property type="entry name" value="P-loop containing nucleotide triphosphate hydrolases"/>
    <property type="match status" value="1"/>
</dbReference>
<dbReference type="EMBL" id="FMUE01000003">
    <property type="protein sequence ID" value="SCX19497.1"/>
    <property type="molecule type" value="Genomic_DNA"/>
</dbReference>
<dbReference type="Pfam" id="PF07693">
    <property type="entry name" value="KAP_NTPase"/>
    <property type="match status" value="1"/>
</dbReference>
<dbReference type="RefSeq" id="WP_077119245.1">
    <property type="nucleotide sequence ID" value="NZ_FMUE01000003.1"/>
</dbReference>
<evidence type="ECO:0000259" key="1">
    <source>
        <dbReference type="Pfam" id="PF07693"/>
    </source>
</evidence>
<name>A0A1R3TPK4_9HYPH</name>
<reference evidence="3" key="1">
    <citation type="submission" date="2016-10" db="EMBL/GenBank/DDBJ databases">
        <authorList>
            <person name="Wibberg D."/>
        </authorList>
    </citation>
    <scope>NUCLEOTIDE SEQUENCE [LARGE SCALE GENOMIC DNA]</scope>
</reference>